<proteinExistence type="predicted"/>
<gene>
    <name evidence="1" type="ORF">EYC84_003281</name>
</gene>
<evidence type="ECO:0000313" key="2">
    <source>
        <dbReference type="Proteomes" id="UP000322873"/>
    </source>
</evidence>
<dbReference type="Proteomes" id="UP000322873">
    <property type="component" value="Unassembled WGS sequence"/>
</dbReference>
<name>A0A5M9JVH7_MONFR</name>
<dbReference type="AlphaFoldDB" id="A0A5M9JVH7"/>
<organism evidence="1 2">
    <name type="scientific">Monilinia fructicola</name>
    <name type="common">Brown rot fungus</name>
    <name type="synonym">Ciboria fructicola</name>
    <dbReference type="NCBI Taxonomy" id="38448"/>
    <lineage>
        <taxon>Eukaryota</taxon>
        <taxon>Fungi</taxon>
        <taxon>Dikarya</taxon>
        <taxon>Ascomycota</taxon>
        <taxon>Pezizomycotina</taxon>
        <taxon>Leotiomycetes</taxon>
        <taxon>Helotiales</taxon>
        <taxon>Sclerotiniaceae</taxon>
        <taxon>Monilinia</taxon>
    </lineage>
</organism>
<comment type="caution">
    <text evidence="1">The sequence shown here is derived from an EMBL/GenBank/DDBJ whole genome shotgun (WGS) entry which is preliminary data.</text>
</comment>
<accession>A0A5M9JVH7</accession>
<reference evidence="1 2" key="1">
    <citation type="submission" date="2019-06" db="EMBL/GenBank/DDBJ databases">
        <title>Genome Sequence of the Brown Rot Fungal Pathogen Monilinia fructicola.</title>
        <authorList>
            <person name="De Miccolis Angelini R.M."/>
            <person name="Landi L."/>
            <person name="Abate D."/>
            <person name="Pollastro S."/>
            <person name="Romanazzi G."/>
            <person name="Faretra F."/>
        </authorList>
    </citation>
    <scope>NUCLEOTIDE SEQUENCE [LARGE SCALE GENOMIC DNA]</scope>
    <source>
        <strain evidence="1 2">Mfrc123</strain>
    </source>
</reference>
<dbReference type="EMBL" id="VICG01000004">
    <property type="protein sequence ID" value="KAA8572687.1"/>
    <property type="molecule type" value="Genomic_DNA"/>
</dbReference>
<evidence type="ECO:0000313" key="1">
    <source>
        <dbReference type="EMBL" id="KAA8572687.1"/>
    </source>
</evidence>
<sequence length="124" mass="13843">MPTLYNSVSNPDVKNSAIPDCKLPGLIGRTNRYCSKSDRSRELAWTLCIVKIHPPKLYELGSSAAFVTLVQISASEVPHARKMGRFRCRSLDQLKLKACQISFRAGQLPRRSFASPSELEPPKI</sequence>
<protein>
    <submittedName>
        <fullName evidence="1">Uncharacterized protein</fullName>
    </submittedName>
</protein>
<keyword evidence="2" id="KW-1185">Reference proteome</keyword>